<keyword evidence="5 6" id="KW-0472">Membrane</keyword>
<evidence type="ECO:0000259" key="8">
    <source>
        <dbReference type="Pfam" id="PF04138"/>
    </source>
</evidence>
<evidence type="ECO:0000313" key="9">
    <source>
        <dbReference type="EMBL" id="MFD0780250.1"/>
    </source>
</evidence>
<keyword evidence="4 6" id="KW-1133">Transmembrane helix</keyword>
<dbReference type="Gene3D" id="3.90.550.10">
    <property type="entry name" value="Spore Coat Polysaccharide Biosynthesis Protein SpsA, Chain A"/>
    <property type="match status" value="1"/>
</dbReference>
<dbReference type="PANTHER" id="PTHR48090:SF6">
    <property type="entry name" value="SLR5056 PROTEIN"/>
    <property type="match status" value="1"/>
</dbReference>
<comment type="caution">
    <text evidence="9">The sequence shown here is derived from an EMBL/GenBank/DDBJ whole genome shotgun (WGS) entry which is preliminary data.</text>
</comment>
<dbReference type="PANTHER" id="PTHR48090">
    <property type="entry name" value="UNDECAPRENYL-PHOSPHATE 4-DEOXY-4-FORMAMIDO-L-ARABINOSE TRANSFERASE-RELATED"/>
    <property type="match status" value="1"/>
</dbReference>
<feature type="transmembrane region" description="Helical" evidence="6">
    <location>
        <begin position="247"/>
        <end position="266"/>
    </location>
</feature>
<dbReference type="RefSeq" id="WP_378752641.1">
    <property type="nucleotide sequence ID" value="NZ_JBHSSV010000010.1"/>
</dbReference>
<evidence type="ECO:0000259" key="7">
    <source>
        <dbReference type="Pfam" id="PF00535"/>
    </source>
</evidence>
<evidence type="ECO:0000256" key="3">
    <source>
        <dbReference type="ARBA" id="ARBA00022692"/>
    </source>
</evidence>
<name>A0ABW2ZNR4_9MICO</name>
<dbReference type="InterPro" id="IPR007267">
    <property type="entry name" value="GtrA_DPMS_TM"/>
</dbReference>
<feature type="transmembrane region" description="Helical" evidence="6">
    <location>
        <begin position="216"/>
        <end position="241"/>
    </location>
</feature>
<evidence type="ECO:0000256" key="5">
    <source>
        <dbReference type="ARBA" id="ARBA00023136"/>
    </source>
</evidence>
<evidence type="ECO:0000256" key="4">
    <source>
        <dbReference type="ARBA" id="ARBA00022989"/>
    </source>
</evidence>
<sequence>MFVLIPALEPGPRLPELIDALQSADADLRVLVVDDGSGPEYDDVFATAAELGARVIRFATNRGKGVALKAGLVEIGQREPGVDVVTADADGQHHPEDILRIARALRDDATTLILGCRDFVGEVPLRSRVGNSISRTIFRLTAGWAPADTQTGLRGIPAALLPWAVSLPGDRFEYEQNMLLRSRGGGVTVREVPIETVYLEQNASSHFRPLVDSVRVMWPLVLFAASSLIAFALDTVLLLVLSAATGSLVFSIVTARVISASVNFVVNRRVVFRHRGPGRLREVARYALLAALLLASNIVWMEALTLAGMPLLLAKVITEGVLFVTSYTLQRAVVFRPATPLGALSTTATTAGAGAT</sequence>
<dbReference type="InterPro" id="IPR001173">
    <property type="entry name" value="Glyco_trans_2-like"/>
</dbReference>
<feature type="domain" description="GtrA/DPMS transmembrane" evidence="8">
    <location>
        <begin position="223"/>
        <end position="335"/>
    </location>
</feature>
<keyword evidence="3 6" id="KW-0812">Transmembrane</keyword>
<dbReference type="CDD" id="cd04179">
    <property type="entry name" value="DPM_DPG-synthase_like"/>
    <property type="match status" value="1"/>
</dbReference>
<dbReference type="EMBL" id="JBHTIM010000001">
    <property type="protein sequence ID" value="MFD0780250.1"/>
    <property type="molecule type" value="Genomic_DNA"/>
</dbReference>
<dbReference type="Pfam" id="PF04138">
    <property type="entry name" value="GtrA_DPMS_TM"/>
    <property type="match status" value="1"/>
</dbReference>
<organism evidence="9 10">
    <name type="scientific">Microbacterium koreense</name>
    <dbReference type="NCBI Taxonomy" id="323761"/>
    <lineage>
        <taxon>Bacteria</taxon>
        <taxon>Bacillati</taxon>
        <taxon>Actinomycetota</taxon>
        <taxon>Actinomycetes</taxon>
        <taxon>Micrococcales</taxon>
        <taxon>Microbacteriaceae</taxon>
        <taxon>Microbacterium</taxon>
    </lineage>
</organism>
<keyword evidence="10" id="KW-1185">Reference proteome</keyword>
<dbReference type="InterPro" id="IPR029044">
    <property type="entry name" value="Nucleotide-diphossugar_trans"/>
</dbReference>
<dbReference type="Proteomes" id="UP001597042">
    <property type="component" value="Unassembled WGS sequence"/>
</dbReference>
<dbReference type="SUPFAM" id="SSF53448">
    <property type="entry name" value="Nucleotide-diphospho-sugar transferases"/>
    <property type="match status" value="1"/>
</dbReference>
<protein>
    <submittedName>
        <fullName evidence="9">GtrA family protein</fullName>
    </submittedName>
</protein>
<dbReference type="InterPro" id="IPR050256">
    <property type="entry name" value="Glycosyltransferase_2"/>
</dbReference>
<comment type="subcellular location">
    <subcellularLocation>
        <location evidence="1">Membrane</location>
        <topology evidence="1">Multi-pass membrane protein</topology>
    </subcellularLocation>
</comment>
<evidence type="ECO:0000256" key="1">
    <source>
        <dbReference type="ARBA" id="ARBA00004141"/>
    </source>
</evidence>
<dbReference type="Pfam" id="PF00535">
    <property type="entry name" value="Glycos_transf_2"/>
    <property type="match status" value="1"/>
</dbReference>
<accession>A0ABW2ZNR4</accession>
<evidence type="ECO:0000256" key="2">
    <source>
        <dbReference type="ARBA" id="ARBA00006739"/>
    </source>
</evidence>
<evidence type="ECO:0000313" key="10">
    <source>
        <dbReference type="Proteomes" id="UP001597042"/>
    </source>
</evidence>
<proteinExistence type="inferred from homology"/>
<feature type="transmembrane region" description="Helical" evidence="6">
    <location>
        <begin position="286"/>
        <end position="306"/>
    </location>
</feature>
<evidence type="ECO:0000256" key="6">
    <source>
        <dbReference type="SAM" id="Phobius"/>
    </source>
</evidence>
<comment type="similarity">
    <text evidence="2">Belongs to the glycosyltransferase 2 family.</text>
</comment>
<feature type="domain" description="Glycosyltransferase 2-like" evidence="7">
    <location>
        <begin position="3"/>
        <end position="130"/>
    </location>
</feature>
<reference evidence="10" key="1">
    <citation type="journal article" date="2019" name="Int. J. Syst. Evol. Microbiol.">
        <title>The Global Catalogue of Microorganisms (GCM) 10K type strain sequencing project: providing services to taxonomists for standard genome sequencing and annotation.</title>
        <authorList>
            <consortium name="The Broad Institute Genomics Platform"/>
            <consortium name="The Broad Institute Genome Sequencing Center for Infectious Disease"/>
            <person name="Wu L."/>
            <person name="Ma J."/>
        </authorList>
    </citation>
    <scope>NUCLEOTIDE SEQUENCE [LARGE SCALE GENOMIC DNA]</scope>
    <source>
        <strain evidence="10">CCUG 50754</strain>
    </source>
</reference>
<gene>
    <name evidence="9" type="ORF">ACFQZV_02920</name>
</gene>